<dbReference type="GO" id="GO:0005576">
    <property type="term" value="C:extracellular region"/>
    <property type="evidence" value="ECO:0007669"/>
    <property type="project" value="UniProtKB-SubCell"/>
</dbReference>
<dbReference type="InterPro" id="IPR033116">
    <property type="entry name" value="TRYPSIN_SER"/>
</dbReference>
<dbReference type="InterPro" id="IPR043504">
    <property type="entry name" value="Peptidase_S1_PA_chymotrypsin"/>
</dbReference>
<evidence type="ECO:0000256" key="1">
    <source>
        <dbReference type="ARBA" id="ARBA00004239"/>
    </source>
</evidence>
<dbReference type="Proteomes" id="UP000695007">
    <property type="component" value="Unplaced"/>
</dbReference>
<dbReference type="PANTHER" id="PTHR24276">
    <property type="entry name" value="POLYSERASE-RELATED"/>
    <property type="match status" value="1"/>
</dbReference>
<keyword evidence="3 7" id="KW-0645">Protease</keyword>
<accession>A0AAJ6YC48</accession>
<reference evidence="10" key="1">
    <citation type="submission" date="2025-08" db="UniProtKB">
        <authorList>
            <consortium name="RefSeq"/>
        </authorList>
    </citation>
    <scope>IDENTIFICATION</scope>
</reference>
<comment type="similarity">
    <text evidence="2">Belongs to the peptidase S1 family.</text>
</comment>
<evidence type="ECO:0000256" key="6">
    <source>
        <dbReference type="ARBA" id="ARBA00023157"/>
    </source>
</evidence>
<evidence type="ECO:0000256" key="2">
    <source>
        <dbReference type="ARBA" id="ARBA00007664"/>
    </source>
</evidence>
<dbReference type="Gene3D" id="2.40.10.10">
    <property type="entry name" value="Trypsin-like serine proteases"/>
    <property type="match status" value="2"/>
</dbReference>
<feature type="domain" description="Peptidase S1" evidence="8">
    <location>
        <begin position="22"/>
        <end position="262"/>
    </location>
</feature>
<evidence type="ECO:0000313" key="10">
    <source>
        <dbReference type="RefSeq" id="XP_011495029.1"/>
    </source>
</evidence>
<evidence type="ECO:0000256" key="3">
    <source>
        <dbReference type="ARBA" id="ARBA00022670"/>
    </source>
</evidence>
<dbReference type="SUPFAM" id="SSF50494">
    <property type="entry name" value="Trypsin-like serine proteases"/>
    <property type="match status" value="1"/>
</dbReference>
<evidence type="ECO:0000256" key="5">
    <source>
        <dbReference type="ARBA" id="ARBA00022825"/>
    </source>
</evidence>
<name>A0AAJ6YC48_9HYME</name>
<comment type="subcellular location">
    <subcellularLocation>
        <location evidence="1">Secreted</location>
        <location evidence="1">Extracellular space</location>
    </subcellularLocation>
</comment>
<dbReference type="RefSeq" id="XP_011495029.1">
    <property type="nucleotide sequence ID" value="XM_011496727.1"/>
</dbReference>
<dbReference type="FunFam" id="2.40.10.10:FF:000068">
    <property type="entry name" value="transmembrane protease serine 2"/>
    <property type="match status" value="1"/>
</dbReference>
<dbReference type="PROSITE" id="PS00134">
    <property type="entry name" value="TRYPSIN_HIS"/>
    <property type="match status" value="1"/>
</dbReference>
<dbReference type="GO" id="GO:0004252">
    <property type="term" value="F:serine-type endopeptidase activity"/>
    <property type="evidence" value="ECO:0007669"/>
    <property type="project" value="InterPro"/>
</dbReference>
<dbReference type="InterPro" id="IPR018114">
    <property type="entry name" value="TRYPSIN_HIS"/>
</dbReference>
<dbReference type="GeneID" id="105359956"/>
<dbReference type="Pfam" id="PF00089">
    <property type="entry name" value="Trypsin"/>
    <property type="match status" value="1"/>
</dbReference>
<dbReference type="KEGG" id="csol:105359956"/>
<sequence>MCLHFNSSQLMFDYILGKTVKIINGEDANIKDFPFMVSFRMPKGNQHFCGGAIITHWHILTAAHCLYDRTDYYLVIKIHMGSTSAWRTTESYNEISNVTLHPDFQISSTKNGSRNDLAVVKVYKHCFLIIKLVINRIRFNEFQKKGILAKEENKPGDEVIMIGWGLVEYPSTFHIEQLQKVSTKIMTPDACVSRTKIQILSQYICTFTKIGVGGCIGDSGGPLIFKDKIIGIYSFSTPCARGYPDVFIKVKNYLNFIESATKM</sequence>
<evidence type="ECO:0000259" key="8">
    <source>
        <dbReference type="PROSITE" id="PS50240"/>
    </source>
</evidence>
<keyword evidence="5 7" id="KW-0720">Serine protease</keyword>
<dbReference type="SMART" id="SM00020">
    <property type="entry name" value="Tryp_SPc"/>
    <property type="match status" value="1"/>
</dbReference>
<dbReference type="InterPro" id="IPR050430">
    <property type="entry name" value="Peptidase_S1"/>
</dbReference>
<dbReference type="PANTHER" id="PTHR24276:SF96">
    <property type="entry name" value="PEPTIDASE S1 DOMAIN-CONTAINING PROTEIN"/>
    <property type="match status" value="1"/>
</dbReference>
<keyword evidence="9" id="KW-1185">Reference proteome</keyword>
<keyword evidence="4 7" id="KW-0378">Hydrolase</keyword>
<dbReference type="CDD" id="cd00190">
    <property type="entry name" value="Tryp_SPc"/>
    <property type="match status" value="1"/>
</dbReference>
<dbReference type="PRINTS" id="PR00722">
    <property type="entry name" value="CHYMOTRYPSIN"/>
</dbReference>
<dbReference type="InterPro" id="IPR001314">
    <property type="entry name" value="Peptidase_S1A"/>
</dbReference>
<dbReference type="FunFam" id="2.40.10.10:FF:000036">
    <property type="entry name" value="Trypsin beta"/>
    <property type="match status" value="1"/>
</dbReference>
<dbReference type="GO" id="GO:0006508">
    <property type="term" value="P:proteolysis"/>
    <property type="evidence" value="ECO:0007669"/>
    <property type="project" value="UniProtKB-KW"/>
</dbReference>
<evidence type="ECO:0000256" key="7">
    <source>
        <dbReference type="RuleBase" id="RU363034"/>
    </source>
</evidence>
<dbReference type="AlphaFoldDB" id="A0AAJ6YC48"/>
<gene>
    <name evidence="10" type="primary">LOC105359956</name>
</gene>
<dbReference type="InterPro" id="IPR001254">
    <property type="entry name" value="Trypsin_dom"/>
</dbReference>
<dbReference type="PROSITE" id="PS50240">
    <property type="entry name" value="TRYPSIN_DOM"/>
    <property type="match status" value="1"/>
</dbReference>
<dbReference type="InterPro" id="IPR009003">
    <property type="entry name" value="Peptidase_S1_PA"/>
</dbReference>
<organism evidence="9 10">
    <name type="scientific">Ceratosolen solmsi marchali</name>
    <dbReference type="NCBI Taxonomy" id="326594"/>
    <lineage>
        <taxon>Eukaryota</taxon>
        <taxon>Metazoa</taxon>
        <taxon>Ecdysozoa</taxon>
        <taxon>Arthropoda</taxon>
        <taxon>Hexapoda</taxon>
        <taxon>Insecta</taxon>
        <taxon>Pterygota</taxon>
        <taxon>Neoptera</taxon>
        <taxon>Endopterygota</taxon>
        <taxon>Hymenoptera</taxon>
        <taxon>Apocrita</taxon>
        <taxon>Proctotrupomorpha</taxon>
        <taxon>Chalcidoidea</taxon>
        <taxon>Agaonidae</taxon>
        <taxon>Agaoninae</taxon>
        <taxon>Ceratosolen</taxon>
    </lineage>
</organism>
<dbReference type="PROSITE" id="PS00135">
    <property type="entry name" value="TRYPSIN_SER"/>
    <property type="match status" value="1"/>
</dbReference>
<proteinExistence type="inferred from homology"/>
<keyword evidence="6" id="KW-1015">Disulfide bond</keyword>
<evidence type="ECO:0000313" key="9">
    <source>
        <dbReference type="Proteomes" id="UP000695007"/>
    </source>
</evidence>
<evidence type="ECO:0000256" key="4">
    <source>
        <dbReference type="ARBA" id="ARBA00022801"/>
    </source>
</evidence>
<protein>
    <submittedName>
        <fullName evidence="10">Chymotrypsin-2-like</fullName>
    </submittedName>
</protein>